<accession>A0A9P5NXQ1</accession>
<comment type="caution">
    <text evidence="1">The sequence shown here is derived from an EMBL/GenBank/DDBJ whole genome shotgun (WGS) entry which is preliminary data.</text>
</comment>
<dbReference type="EMBL" id="JADNYJ010000015">
    <property type="protein sequence ID" value="KAF8907352.1"/>
    <property type="molecule type" value="Genomic_DNA"/>
</dbReference>
<protein>
    <submittedName>
        <fullName evidence="1">Uncharacterized protein</fullName>
    </submittedName>
</protein>
<gene>
    <name evidence="1" type="ORF">CPB84DRAFT_1768997</name>
</gene>
<keyword evidence="2" id="KW-1185">Reference proteome</keyword>
<name>A0A9P5NXQ1_GYMJU</name>
<evidence type="ECO:0000313" key="2">
    <source>
        <dbReference type="Proteomes" id="UP000724874"/>
    </source>
</evidence>
<evidence type="ECO:0000313" key="1">
    <source>
        <dbReference type="EMBL" id="KAF8907352.1"/>
    </source>
</evidence>
<reference evidence="1" key="1">
    <citation type="submission" date="2020-11" db="EMBL/GenBank/DDBJ databases">
        <authorList>
            <consortium name="DOE Joint Genome Institute"/>
            <person name="Ahrendt S."/>
            <person name="Riley R."/>
            <person name="Andreopoulos W."/>
            <person name="LaButti K."/>
            <person name="Pangilinan J."/>
            <person name="Ruiz-duenas F.J."/>
            <person name="Barrasa J.M."/>
            <person name="Sanchez-Garcia M."/>
            <person name="Camarero S."/>
            <person name="Miyauchi S."/>
            <person name="Serrano A."/>
            <person name="Linde D."/>
            <person name="Babiker R."/>
            <person name="Drula E."/>
            <person name="Ayuso-Fernandez I."/>
            <person name="Pacheco R."/>
            <person name="Padilla G."/>
            <person name="Ferreira P."/>
            <person name="Barriuso J."/>
            <person name="Kellner H."/>
            <person name="Castanera R."/>
            <person name="Alfaro M."/>
            <person name="Ramirez L."/>
            <person name="Pisabarro A.G."/>
            <person name="Kuo A."/>
            <person name="Tritt A."/>
            <person name="Lipzen A."/>
            <person name="He G."/>
            <person name="Yan M."/>
            <person name="Ng V."/>
            <person name="Cullen D."/>
            <person name="Martin F."/>
            <person name="Rosso M.-N."/>
            <person name="Henrissat B."/>
            <person name="Hibbett D."/>
            <person name="Martinez A.T."/>
            <person name="Grigoriev I.V."/>
        </authorList>
    </citation>
    <scope>NUCLEOTIDE SEQUENCE</scope>
    <source>
        <strain evidence="1">AH 44721</strain>
    </source>
</reference>
<sequence length="66" mass="7295">MCVKWFINRCEDTILGNENFSAPTLISLRANFIYCPLSLGLADDCAINAPRLAVTSAAVDMVMQVW</sequence>
<organism evidence="1 2">
    <name type="scientific">Gymnopilus junonius</name>
    <name type="common">Spectacular rustgill mushroom</name>
    <name type="synonym">Gymnopilus spectabilis subsp. junonius</name>
    <dbReference type="NCBI Taxonomy" id="109634"/>
    <lineage>
        <taxon>Eukaryota</taxon>
        <taxon>Fungi</taxon>
        <taxon>Dikarya</taxon>
        <taxon>Basidiomycota</taxon>
        <taxon>Agaricomycotina</taxon>
        <taxon>Agaricomycetes</taxon>
        <taxon>Agaricomycetidae</taxon>
        <taxon>Agaricales</taxon>
        <taxon>Agaricineae</taxon>
        <taxon>Hymenogastraceae</taxon>
        <taxon>Gymnopilus</taxon>
    </lineage>
</organism>
<proteinExistence type="predicted"/>
<dbReference type="Proteomes" id="UP000724874">
    <property type="component" value="Unassembled WGS sequence"/>
</dbReference>
<dbReference type="AlphaFoldDB" id="A0A9P5NXQ1"/>